<sequence length="63" mass="6779">MDVYILSALRYLHGVGIINTGTGARRPTDSETKNFVGWNSGGPTFVRSSPTGEGKYDTVGNCR</sequence>
<evidence type="ECO:0000256" key="1">
    <source>
        <dbReference type="SAM" id="MobiDB-lite"/>
    </source>
</evidence>
<dbReference type="KEGG" id="tml:GSTUM_00002375001"/>
<protein>
    <submittedName>
        <fullName evidence="2">(Perigord truffle) hypothetical protein</fullName>
    </submittedName>
</protein>
<evidence type="ECO:0000313" key="2">
    <source>
        <dbReference type="EMBL" id="CAZ80270.1"/>
    </source>
</evidence>
<proteinExistence type="predicted"/>
<dbReference type="HOGENOM" id="CLU_2887455_0_0_1"/>
<reference evidence="2 3" key="1">
    <citation type="journal article" date="2010" name="Nature">
        <title>Perigord black truffle genome uncovers evolutionary origins and mechanisms of symbiosis.</title>
        <authorList>
            <person name="Martin F."/>
            <person name="Kohler A."/>
            <person name="Murat C."/>
            <person name="Balestrini R."/>
            <person name="Coutinho P.M."/>
            <person name="Jaillon O."/>
            <person name="Montanini B."/>
            <person name="Morin E."/>
            <person name="Noel B."/>
            <person name="Percudani R."/>
            <person name="Porcel B."/>
            <person name="Rubini A."/>
            <person name="Amicucci A."/>
            <person name="Amselem J."/>
            <person name="Anthouard V."/>
            <person name="Arcioni S."/>
            <person name="Artiguenave F."/>
            <person name="Aury J.M."/>
            <person name="Ballario P."/>
            <person name="Bolchi A."/>
            <person name="Brenna A."/>
            <person name="Brun A."/>
            <person name="Buee M."/>
            <person name="Cantarel B."/>
            <person name="Chevalier G."/>
            <person name="Couloux A."/>
            <person name="Da Silva C."/>
            <person name="Denoeud F."/>
            <person name="Duplessis S."/>
            <person name="Ghignone S."/>
            <person name="Hilselberger B."/>
            <person name="Iotti M."/>
            <person name="Marcais B."/>
            <person name="Mello A."/>
            <person name="Miranda M."/>
            <person name="Pacioni G."/>
            <person name="Quesneville H."/>
            <person name="Riccioni C."/>
            <person name="Ruotolo R."/>
            <person name="Splivallo R."/>
            <person name="Stocchi V."/>
            <person name="Tisserant E."/>
            <person name="Viscomi A.R."/>
            <person name="Zambonelli A."/>
            <person name="Zampieri E."/>
            <person name="Henrissat B."/>
            <person name="Lebrun M.H."/>
            <person name="Paolocci F."/>
            <person name="Bonfante P."/>
            <person name="Ottonello S."/>
            <person name="Wincker P."/>
        </authorList>
    </citation>
    <scope>NUCLEOTIDE SEQUENCE [LARGE SCALE GENOMIC DNA]</scope>
    <source>
        <strain evidence="2 3">Mel28</strain>
    </source>
</reference>
<gene>
    <name evidence="2" type="ORF">GSTUM_00002375001</name>
</gene>
<dbReference type="InParanoid" id="D5G6X7"/>
<keyword evidence="3" id="KW-1185">Reference proteome</keyword>
<evidence type="ECO:0000313" key="3">
    <source>
        <dbReference type="Proteomes" id="UP000006911"/>
    </source>
</evidence>
<organism evidence="2 3">
    <name type="scientific">Tuber melanosporum (strain Mel28)</name>
    <name type="common">Perigord black truffle</name>
    <dbReference type="NCBI Taxonomy" id="656061"/>
    <lineage>
        <taxon>Eukaryota</taxon>
        <taxon>Fungi</taxon>
        <taxon>Dikarya</taxon>
        <taxon>Ascomycota</taxon>
        <taxon>Pezizomycotina</taxon>
        <taxon>Pezizomycetes</taxon>
        <taxon>Pezizales</taxon>
        <taxon>Tuberaceae</taxon>
        <taxon>Tuber</taxon>
    </lineage>
</organism>
<dbReference type="RefSeq" id="XP_002842535.1">
    <property type="nucleotide sequence ID" value="XM_002842489.1"/>
</dbReference>
<dbReference type="AlphaFoldDB" id="D5G6X7"/>
<feature type="region of interest" description="Disordered" evidence="1">
    <location>
        <begin position="21"/>
        <end position="63"/>
    </location>
</feature>
<dbReference type="EMBL" id="FN430019">
    <property type="protein sequence ID" value="CAZ80270.1"/>
    <property type="molecule type" value="Genomic_DNA"/>
</dbReference>
<dbReference type="GeneID" id="9184084"/>
<name>D5G6X7_TUBMM</name>
<dbReference type="Proteomes" id="UP000006911">
    <property type="component" value="Unassembled WGS sequence"/>
</dbReference>
<accession>D5G6X7</accession>